<protein>
    <recommendedName>
        <fullName evidence="1">diguanylate cyclase</fullName>
        <ecNumber evidence="1">2.7.7.65</ecNumber>
    </recommendedName>
</protein>
<comment type="catalytic activity">
    <reaction evidence="2">
        <text>2 GTP = 3',3'-c-di-GMP + 2 diphosphate</text>
        <dbReference type="Rhea" id="RHEA:24898"/>
        <dbReference type="ChEBI" id="CHEBI:33019"/>
        <dbReference type="ChEBI" id="CHEBI:37565"/>
        <dbReference type="ChEBI" id="CHEBI:58805"/>
        <dbReference type="EC" id="2.7.7.65"/>
    </reaction>
</comment>
<feature type="domain" description="GGDEF" evidence="3">
    <location>
        <begin position="204"/>
        <end position="342"/>
    </location>
</feature>
<keyword evidence="5" id="KW-1185">Reference proteome</keyword>
<accession>A0A6N1X4J2</accession>
<evidence type="ECO:0000313" key="4">
    <source>
        <dbReference type="EMBL" id="QKV52796.1"/>
    </source>
</evidence>
<dbReference type="GO" id="GO:0005886">
    <property type="term" value="C:plasma membrane"/>
    <property type="evidence" value="ECO:0007669"/>
    <property type="project" value="TreeGrafter"/>
</dbReference>
<dbReference type="Proteomes" id="UP000509579">
    <property type="component" value="Chromosome"/>
</dbReference>
<dbReference type="GO" id="GO:1902201">
    <property type="term" value="P:negative regulation of bacterial-type flagellum-dependent cell motility"/>
    <property type="evidence" value="ECO:0007669"/>
    <property type="project" value="TreeGrafter"/>
</dbReference>
<proteinExistence type="predicted"/>
<dbReference type="AlphaFoldDB" id="A0A6N1X4J2"/>
<dbReference type="Gene3D" id="3.30.450.40">
    <property type="match status" value="1"/>
</dbReference>
<dbReference type="RefSeq" id="WP_175503673.1">
    <property type="nucleotide sequence ID" value="NZ_CP054840.1"/>
</dbReference>
<dbReference type="EMBL" id="CP054840">
    <property type="protein sequence ID" value="QKV52796.1"/>
    <property type="molecule type" value="Genomic_DNA"/>
</dbReference>
<dbReference type="NCBIfam" id="TIGR00254">
    <property type="entry name" value="GGDEF"/>
    <property type="match status" value="1"/>
</dbReference>
<evidence type="ECO:0000313" key="5">
    <source>
        <dbReference type="Proteomes" id="UP000509579"/>
    </source>
</evidence>
<gene>
    <name evidence="4" type="ORF">HUK68_07775</name>
</gene>
<dbReference type="InterPro" id="IPR029016">
    <property type="entry name" value="GAF-like_dom_sf"/>
</dbReference>
<dbReference type="InterPro" id="IPR003018">
    <property type="entry name" value="GAF"/>
</dbReference>
<dbReference type="InterPro" id="IPR000160">
    <property type="entry name" value="GGDEF_dom"/>
</dbReference>
<dbReference type="GO" id="GO:0052621">
    <property type="term" value="F:diguanylate cyclase activity"/>
    <property type="evidence" value="ECO:0007669"/>
    <property type="project" value="UniProtKB-EC"/>
</dbReference>
<reference evidence="4 5" key="1">
    <citation type="submission" date="2020-06" db="EMBL/GenBank/DDBJ databases">
        <title>Acidovorax antarctica sp. nov., isolated from Corinth ice sheet soil, Antarctic Fields Peninsula.</title>
        <authorList>
            <person name="Xu Q."/>
            <person name="Peng F."/>
        </authorList>
    </citation>
    <scope>NUCLEOTIDE SEQUENCE [LARGE SCALE GENOMIC DNA]</scope>
    <source>
        <strain evidence="4 5">16-35-5</strain>
    </source>
</reference>
<dbReference type="GO" id="GO:0043709">
    <property type="term" value="P:cell adhesion involved in single-species biofilm formation"/>
    <property type="evidence" value="ECO:0007669"/>
    <property type="project" value="TreeGrafter"/>
</dbReference>
<dbReference type="PANTHER" id="PTHR45138:SF9">
    <property type="entry name" value="DIGUANYLATE CYCLASE DGCM-RELATED"/>
    <property type="match status" value="1"/>
</dbReference>
<name>A0A6N1X4J2_9BURK</name>
<dbReference type="CDD" id="cd01949">
    <property type="entry name" value="GGDEF"/>
    <property type="match status" value="1"/>
</dbReference>
<dbReference type="InterPro" id="IPR043128">
    <property type="entry name" value="Rev_trsase/Diguanyl_cyclase"/>
</dbReference>
<dbReference type="InterPro" id="IPR029787">
    <property type="entry name" value="Nucleotide_cyclase"/>
</dbReference>
<dbReference type="PANTHER" id="PTHR45138">
    <property type="entry name" value="REGULATORY COMPONENTS OF SENSORY TRANSDUCTION SYSTEM"/>
    <property type="match status" value="1"/>
</dbReference>
<sequence length="348" mass="37674">MEPLLEQLSATVTRAKSLEELSRPLLDMLAAVTGMESTYLTAIDWQRDLQHVLYARNSGEMNIPEGISVPWGHTLCKRALDEEHLFANDVDARWGGDVPVARDLHIHSYVSTPVRLANGTLYGTLCAASSAHHEMPAQAQRILALFAALIAQQIEREQLVHQLMEANARLSAYASTDPLTGLPNRRALQEALTRLQEQGRRRGIAVLVAFVDLDGFKDINDAHGHEVGDQFLRAVAERLRAMLRAEDLAARWGGDEFVVIAPGPEAGGALAAAESAFQQRVFEATQGDYLLEALRIAYAGASVGVLGVAPGTLGALQALEAADAAMYRVKKARRQQRVAAGAVSTVIS</sequence>
<evidence type="ECO:0000256" key="2">
    <source>
        <dbReference type="ARBA" id="ARBA00034247"/>
    </source>
</evidence>
<dbReference type="SUPFAM" id="SSF55073">
    <property type="entry name" value="Nucleotide cyclase"/>
    <property type="match status" value="1"/>
</dbReference>
<evidence type="ECO:0000256" key="1">
    <source>
        <dbReference type="ARBA" id="ARBA00012528"/>
    </source>
</evidence>
<dbReference type="SUPFAM" id="SSF55781">
    <property type="entry name" value="GAF domain-like"/>
    <property type="match status" value="1"/>
</dbReference>
<organism evidence="4 5">
    <name type="scientific">Comamonas antarctica</name>
    <dbReference type="NCBI Taxonomy" id="2743470"/>
    <lineage>
        <taxon>Bacteria</taxon>
        <taxon>Pseudomonadati</taxon>
        <taxon>Pseudomonadota</taxon>
        <taxon>Betaproteobacteria</taxon>
        <taxon>Burkholderiales</taxon>
        <taxon>Comamonadaceae</taxon>
        <taxon>Comamonas</taxon>
    </lineage>
</organism>
<dbReference type="EC" id="2.7.7.65" evidence="1"/>
<dbReference type="SMART" id="SM00267">
    <property type="entry name" value="GGDEF"/>
    <property type="match status" value="1"/>
</dbReference>
<dbReference type="PROSITE" id="PS50887">
    <property type="entry name" value="GGDEF"/>
    <property type="match status" value="1"/>
</dbReference>
<dbReference type="InterPro" id="IPR050469">
    <property type="entry name" value="Diguanylate_Cyclase"/>
</dbReference>
<dbReference type="SMART" id="SM00065">
    <property type="entry name" value="GAF"/>
    <property type="match status" value="1"/>
</dbReference>
<dbReference type="Pfam" id="PF00990">
    <property type="entry name" value="GGDEF"/>
    <property type="match status" value="1"/>
</dbReference>
<dbReference type="Gene3D" id="3.30.70.270">
    <property type="match status" value="1"/>
</dbReference>
<dbReference type="KEGG" id="aant:HUK68_07775"/>
<evidence type="ECO:0000259" key="3">
    <source>
        <dbReference type="PROSITE" id="PS50887"/>
    </source>
</evidence>
<dbReference type="Pfam" id="PF13185">
    <property type="entry name" value="GAF_2"/>
    <property type="match status" value="1"/>
</dbReference>